<evidence type="ECO:0000256" key="1">
    <source>
        <dbReference type="SAM" id="MobiDB-lite"/>
    </source>
</evidence>
<sequence length="121" mass="13991">MNMDMNQEKNQKNRSPHLDGGSMLAQVQASVEILSPVPVGGKCGEKDYERLFIREPEVKAREGKMAYVRPEYHDRIMRITRVIGHDRLSLSAYIDHVLTHHFNQCEEAIKSLYARNYDAVF</sequence>
<dbReference type="Pfam" id="PF11888">
    <property type="entry name" value="DUF3408"/>
    <property type="match status" value="1"/>
</dbReference>
<comment type="caution">
    <text evidence="2">The sequence shown here is derived from an EMBL/GenBank/DDBJ whole genome shotgun (WGS) entry which is preliminary data.</text>
</comment>
<dbReference type="HOGENOM" id="CLU_109344_3_0_10"/>
<dbReference type="InterPro" id="IPR021823">
    <property type="entry name" value="DUF3408"/>
</dbReference>
<evidence type="ECO:0000313" key="2">
    <source>
        <dbReference type="EMBL" id="EKN11860.1"/>
    </source>
</evidence>
<proteinExistence type="predicted"/>
<reference evidence="2 3" key="1">
    <citation type="submission" date="2012-02" db="EMBL/GenBank/DDBJ databases">
        <title>The Genome Sequence of Parabacteroides goldsteinii CL02T12C30.</title>
        <authorList>
            <consortium name="The Broad Institute Genome Sequencing Platform"/>
            <person name="Earl A."/>
            <person name="Ward D."/>
            <person name="Feldgarden M."/>
            <person name="Gevers D."/>
            <person name="Zitomersky N.L."/>
            <person name="Coyne M.J."/>
            <person name="Comstock L.E."/>
            <person name="Young S.K."/>
            <person name="Zeng Q."/>
            <person name="Gargeya S."/>
            <person name="Fitzgerald M."/>
            <person name="Haas B."/>
            <person name="Abouelleil A."/>
            <person name="Alvarado L."/>
            <person name="Arachchi H.M."/>
            <person name="Berlin A."/>
            <person name="Chapman S.B."/>
            <person name="Gearin G."/>
            <person name="Goldberg J."/>
            <person name="Griggs A."/>
            <person name="Gujja S."/>
            <person name="Hansen M."/>
            <person name="Heiman D."/>
            <person name="Howarth C."/>
            <person name="Larimer J."/>
            <person name="Lui A."/>
            <person name="MacDonald P.J.P."/>
            <person name="McCowen C."/>
            <person name="Montmayeur A."/>
            <person name="Murphy C."/>
            <person name="Neiman D."/>
            <person name="Pearson M."/>
            <person name="Priest M."/>
            <person name="Roberts A."/>
            <person name="Saif S."/>
            <person name="Shea T."/>
            <person name="Sisk P."/>
            <person name="Stolte C."/>
            <person name="Sykes S."/>
            <person name="Wortman J."/>
            <person name="Nusbaum C."/>
            <person name="Birren B."/>
        </authorList>
    </citation>
    <scope>NUCLEOTIDE SEQUENCE [LARGE SCALE GENOMIC DNA]</scope>
    <source>
        <strain evidence="2 3">CL02T12C30</strain>
    </source>
</reference>
<feature type="region of interest" description="Disordered" evidence="1">
    <location>
        <begin position="1"/>
        <end position="21"/>
    </location>
</feature>
<feature type="compositionally biased region" description="Basic and acidic residues" evidence="1">
    <location>
        <begin position="1"/>
        <end position="11"/>
    </location>
</feature>
<name>K5ZKR4_9BACT</name>
<evidence type="ECO:0000313" key="3">
    <source>
        <dbReference type="Proteomes" id="UP000006330"/>
    </source>
</evidence>
<protein>
    <recommendedName>
        <fullName evidence="4">DUF3408 domain-containing protein</fullName>
    </recommendedName>
</protein>
<dbReference type="AlphaFoldDB" id="K5ZKR4"/>
<gene>
    <name evidence="2" type="ORF">HMPREF1076_03572</name>
</gene>
<organism evidence="2 3">
    <name type="scientific">Parabacteroides goldsteinii CL02T12C30</name>
    <dbReference type="NCBI Taxonomy" id="999418"/>
    <lineage>
        <taxon>Bacteria</taxon>
        <taxon>Pseudomonadati</taxon>
        <taxon>Bacteroidota</taxon>
        <taxon>Bacteroidia</taxon>
        <taxon>Bacteroidales</taxon>
        <taxon>Tannerellaceae</taxon>
        <taxon>Parabacteroides</taxon>
    </lineage>
</organism>
<accession>K5ZKR4</accession>
<evidence type="ECO:0008006" key="4">
    <source>
        <dbReference type="Google" id="ProtNLM"/>
    </source>
</evidence>
<dbReference type="PATRIC" id="fig|999418.3.peg.3642"/>
<dbReference type="Proteomes" id="UP000006330">
    <property type="component" value="Unassembled WGS sequence"/>
</dbReference>
<dbReference type="EMBL" id="AGZO01000024">
    <property type="protein sequence ID" value="EKN11860.1"/>
    <property type="molecule type" value="Genomic_DNA"/>
</dbReference>